<name>A0A918V833_9ACTN</name>
<organism evidence="3 4">
    <name type="scientific">Streptomyces echinoruber</name>
    <dbReference type="NCBI Taxonomy" id="68898"/>
    <lineage>
        <taxon>Bacteria</taxon>
        <taxon>Bacillati</taxon>
        <taxon>Actinomycetota</taxon>
        <taxon>Actinomycetes</taxon>
        <taxon>Kitasatosporales</taxon>
        <taxon>Streptomycetaceae</taxon>
        <taxon>Streptomyces</taxon>
    </lineage>
</organism>
<gene>
    <name evidence="3" type="ORF">GCM10010389_17810</name>
</gene>
<dbReference type="Gene3D" id="1.10.10.10">
    <property type="entry name" value="Winged helix-like DNA-binding domain superfamily/Winged helix DNA-binding domain"/>
    <property type="match status" value="1"/>
</dbReference>
<dbReference type="RefSeq" id="WP_190056777.1">
    <property type="nucleotide sequence ID" value="NZ_BMWH01000004.1"/>
</dbReference>
<reference evidence="3" key="1">
    <citation type="journal article" date="2014" name="Int. J. Syst. Evol. Microbiol.">
        <title>Complete genome sequence of Corynebacterium casei LMG S-19264T (=DSM 44701T), isolated from a smear-ripened cheese.</title>
        <authorList>
            <consortium name="US DOE Joint Genome Institute (JGI-PGF)"/>
            <person name="Walter F."/>
            <person name="Albersmeier A."/>
            <person name="Kalinowski J."/>
            <person name="Ruckert C."/>
        </authorList>
    </citation>
    <scope>NUCLEOTIDE SEQUENCE</scope>
    <source>
        <strain evidence="3">JCM 5016</strain>
    </source>
</reference>
<feature type="compositionally biased region" description="Low complexity" evidence="1">
    <location>
        <begin position="218"/>
        <end position="236"/>
    </location>
</feature>
<evidence type="ECO:0000313" key="3">
    <source>
        <dbReference type="EMBL" id="GGZ80418.1"/>
    </source>
</evidence>
<dbReference type="InterPro" id="IPR036390">
    <property type="entry name" value="WH_DNA-bd_sf"/>
</dbReference>
<proteinExistence type="predicted"/>
<dbReference type="EMBL" id="BMWH01000004">
    <property type="protein sequence ID" value="GGZ80418.1"/>
    <property type="molecule type" value="Genomic_DNA"/>
</dbReference>
<feature type="domain" description="Helix-turn-helix type 11" evidence="2">
    <location>
        <begin position="156"/>
        <end position="197"/>
    </location>
</feature>
<comment type="caution">
    <text evidence="3">The sequence shown here is derived from an EMBL/GenBank/DDBJ whole genome shotgun (WGS) entry which is preliminary data.</text>
</comment>
<evidence type="ECO:0000313" key="4">
    <source>
        <dbReference type="Proteomes" id="UP000623010"/>
    </source>
</evidence>
<evidence type="ECO:0000259" key="2">
    <source>
        <dbReference type="Pfam" id="PF08279"/>
    </source>
</evidence>
<keyword evidence="4" id="KW-1185">Reference proteome</keyword>
<dbReference type="InterPro" id="IPR013196">
    <property type="entry name" value="HTH_11"/>
</dbReference>
<dbReference type="AlphaFoldDB" id="A0A918V833"/>
<protein>
    <recommendedName>
        <fullName evidence="2">Helix-turn-helix type 11 domain-containing protein</fullName>
    </recommendedName>
</protein>
<feature type="region of interest" description="Disordered" evidence="1">
    <location>
        <begin position="207"/>
        <end position="283"/>
    </location>
</feature>
<sequence length="440" mass="47279">MTLASTPAEPRHPGGAAGRAWAELPPWHGQMVRVPKRVWGSGRYSPTAVRYHAQLTALDQRGRRCRASVARIAGYLGDAKRTAERYLAELAAPGPDGVPEMTVIRHTDPGGRGTTAERRMRRVQPGEHFAWVDVCAVKALRPSAFVAYCALAYAEATRTPVTAAELASLLGVSERTARRLVAELERSGWAQVQRRAGYQGRHLITVTGCPGHGPAPATSADTDGGSGPDSDGGSPAIKEDAGLTDGVKTEAVGGVRRRRDTGSTPASPVDTAGSAGRVPHAFRPAAPPACRSYDGPPLSLSPRVWHVLEPVHDLLPGIPPFVMRRIGREVGRHLDAGVPAWLLRDHVQRLRTWTMREDIRDPGRWILGAALALRPGWCGRTDCVRGRERYTGRPCTACGQHHAARRGAHPPHTAGHTCTGCGWPSDTPLPHGRCVICRTA</sequence>
<dbReference type="Pfam" id="PF08279">
    <property type="entry name" value="HTH_11"/>
    <property type="match status" value="1"/>
</dbReference>
<accession>A0A918V833</accession>
<reference evidence="3" key="2">
    <citation type="submission" date="2020-09" db="EMBL/GenBank/DDBJ databases">
        <authorList>
            <person name="Sun Q."/>
            <person name="Ohkuma M."/>
        </authorList>
    </citation>
    <scope>NUCLEOTIDE SEQUENCE</scope>
    <source>
        <strain evidence="3">JCM 5016</strain>
    </source>
</reference>
<dbReference type="Proteomes" id="UP000623010">
    <property type="component" value="Unassembled WGS sequence"/>
</dbReference>
<dbReference type="InterPro" id="IPR036388">
    <property type="entry name" value="WH-like_DNA-bd_sf"/>
</dbReference>
<dbReference type="SUPFAM" id="SSF46785">
    <property type="entry name" value="Winged helix' DNA-binding domain"/>
    <property type="match status" value="1"/>
</dbReference>
<evidence type="ECO:0000256" key="1">
    <source>
        <dbReference type="SAM" id="MobiDB-lite"/>
    </source>
</evidence>